<dbReference type="EMBL" id="CP055152">
    <property type="protein sequence ID" value="QMU26576.1"/>
    <property type="molecule type" value="Genomic_DNA"/>
</dbReference>
<organism evidence="1 2">
    <name type="scientific">Adhaeribacter radiodurans</name>
    <dbReference type="NCBI Taxonomy" id="2745197"/>
    <lineage>
        <taxon>Bacteria</taxon>
        <taxon>Pseudomonadati</taxon>
        <taxon>Bacteroidota</taxon>
        <taxon>Cytophagia</taxon>
        <taxon>Cytophagales</taxon>
        <taxon>Hymenobacteraceae</taxon>
        <taxon>Adhaeribacter</taxon>
    </lineage>
</organism>
<dbReference type="KEGG" id="add:HUW48_00450"/>
<proteinExistence type="predicted"/>
<evidence type="ECO:0000313" key="1">
    <source>
        <dbReference type="EMBL" id="QMU26576.1"/>
    </source>
</evidence>
<accession>A0A7L7L1A8</accession>
<sequence length="74" mass="8544">MILADFLRLTIAERAEHVFHFGNFLECCQDRGNLYDMGGFYAEVIYNHELNEIQNVTGFQDISGLEPYLAEINI</sequence>
<dbReference type="AlphaFoldDB" id="A0A7L7L1A8"/>
<keyword evidence="2" id="KW-1185">Reference proteome</keyword>
<evidence type="ECO:0000313" key="2">
    <source>
        <dbReference type="Proteomes" id="UP000514509"/>
    </source>
</evidence>
<keyword evidence="1" id="KW-0614">Plasmid</keyword>
<geneLocation type="plasmid" evidence="1 2">
    <name>unnamed</name>
</geneLocation>
<gene>
    <name evidence="1" type="ORF">HUW48_00450</name>
</gene>
<name>A0A7L7L1A8_9BACT</name>
<dbReference type="RefSeq" id="WP_182411395.1">
    <property type="nucleotide sequence ID" value="NZ_CP055152.1"/>
</dbReference>
<protein>
    <submittedName>
        <fullName evidence="1">Uncharacterized protein</fullName>
    </submittedName>
</protein>
<dbReference type="Proteomes" id="UP000514509">
    <property type="component" value="Plasmid unnamed"/>
</dbReference>
<reference evidence="1 2" key="1">
    <citation type="submission" date="2020-08" db="EMBL/GenBank/DDBJ databases">
        <title>Adhaeribacter dokdonensis sp. nov., isolated from the rhizosphere of Elymus tsukushiensis, a plant native to the Dokdo Islands, Republic of Korea.</title>
        <authorList>
            <person name="Ghim S.Y."/>
        </authorList>
    </citation>
    <scope>NUCLEOTIDE SEQUENCE [LARGE SCALE GENOMIC DNA]</scope>
    <source>
        <strain evidence="1 2">KUDC8001</strain>
        <plasmid evidence="1 2">unnamed</plasmid>
    </source>
</reference>